<organism evidence="2 3">
    <name type="scientific">Leptosphaeria maculans (strain JN3 / isolate v23.1.3 / race Av1-4-5-6-7-8)</name>
    <name type="common">Blackleg fungus</name>
    <name type="synonym">Phoma lingam</name>
    <dbReference type="NCBI Taxonomy" id="985895"/>
    <lineage>
        <taxon>Eukaryota</taxon>
        <taxon>Fungi</taxon>
        <taxon>Dikarya</taxon>
        <taxon>Ascomycota</taxon>
        <taxon>Pezizomycotina</taxon>
        <taxon>Dothideomycetes</taxon>
        <taxon>Pleosporomycetidae</taxon>
        <taxon>Pleosporales</taxon>
        <taxon>Pleosporineae</taxon>
        <taxon>Leptosphaeriaceae</taxon>
        <taxon>Plenodomus</taxon>
        <taxon>Plenodomus lingam/Leptosphaeria maculans species complex</taxon>
    </lineage>
</organism>
<sequence>MCLNPLGCIQPSGSLLSPHHPARLSSTQVINNPDLDHASAPKTASGLPREAIYSAAPPPDAQASGRTWGTRMRLQPTWAAG</sequence>
<dbReference type="InParanoid" id="E4ZFX2"/>
<proteinExistence type="predicted"/>
<evidence type="ECO:0000313" key="2">
    <source>
        <dbReference type="EMBL" id="CBX90192.1"/>
    </source>
</evidence>
<protein>
    <submittedName>
        <fullName evidence="2">Uncharacterized protein</fullName>
    </submittedName>
</protein>
<evidence type="ECO:0000313" key="3">
    <source>
        <dbReference type="Proteomes" id="UP000002668"/>
    </source>
</evidence>
<accession>E4ZFX2</accession>
<evidence type="ECO:0000256" key="1">
    <source>
        <dbReference type="SAM" id="MobiDB-lite"/>
    </source>
</evidence>
<dbReference type="EMBL" id="FP929064">
    <property type="protein sequence ID" value="CBX90192.1"/>
    <property type="molecule type" value="Genomic_DNA"/>
</dbReference>
<dbReference type="Proteomes" id="UP000002668">
    <property type="component" value="Genome"/>
</dbReference>
<dbReference type="VEuPathDB" id="FungiDB:LEMA_uP063180.1"/>
<reference evidence="3" key="1">
    <citation type="journal article" date="2011" name="Nat. Commun.">
        <title>Effector diversification within compartments of the Leptosphaeria maculans genome affected by Repeat-Induced Point mutations.</title>
        <authorList>
            <person name="Rouxel T."/>
            <person name="Grandaubert J."/>
            <person name="Hane J.K."/>
            <person name="Hoede C."/>
            <person name="van de Wouw A.P."/>
            <person name="Couloux A."/>
            <person name="Dominguez V."/>
            <person name="Anthouard V."/>
            <person name="Bally P."/>
            <person name="Bourras S."/>
            <person name="Cozijnsen A.J."/>
            <person name="Ciuffetti L.M."/>
            <person name="Degrave A."/>
            <person name="Dilmaghani A."/>
            <person name="Duret L."/>
            <person name="Fudal I."/>
            <person name="Goodwin S.B."/>
            <person name="Gout L."/>
            <person name="Glaser N."/>
            <person name="Linglin J."/>
            <person name="Kema G.H.J."/>
            <person name="Lapalu N."/>
            <person name="Lawrence C.B."/>
            <person name="May K."/>
            <person name="Meyer M."/>
            <person name="Ollivier B."/>
            <person name="Poulain J."/>
            <person name="Schoch C.L."/>
            <person name="Simon A."/>
            <person name="Spatafora J.W."/>
            <person name="Stachowiak A."/>
            <person name="Turgeon B.G."/>
            <person name="Tyler B.M."/>
            <person name="Vincent D."/>
            <person name="Weissenbach J."/>
            <person name="Amselem J."/>
            <person name="Quesneville H."/>
            <person name="Oliver R.P."/>
            <person name="Wincker P."/>
            <person name="Balesdent M.-H."/>
            <person name="Howlett B.J."/>
        </authorList>
    </citation>
    <scope>NUCLEOTIDE SEQUENCE [LARGE SCALE GENOMIC DNA]</scope>
    <source>
        <strain evidence="3">JN3 / isolate v23.1.3 / race Av1-4-5-6-7-8</strain>
    </source>
</reference>
<keyword evidence="3" id="KW-1185">Reference proteome</keyword>
<dbReference type="HOGENOM" id="CLU_2574292_0_0_1"/>
<dbReference type="AlphaFoldDB" id="E4ZFX2"/>
<feature type="region of interest" description="Disordered" evidence="1">
    <location>
        <begin position="11"/>
        <end position="81"/>
    </location>
</feature>
<name>E4ZFX2_LEPMJ</name>
<gene>
    <name evidence="2" type="ORF">LEMA_uP063180.1</name>
</gene>